<proteinExistence type="predicted"/>
<dbReference type="EMBL" id="CAKXAJ010015228">
    <property type="protein sequence ID" value="CAH2216377.1"/>
    <property type="molecule type" value="Genomic_DNA"/>
</dbReference>
<sequence>MMSTITIANAFWMKAAGRQLGGKVTESDIGTSRSGGCGGNETSGAADLIIWHFALANTGRDSGSPESPPVFK</sequence>
<comment type="caution">
    <text evidence="1">The sequence shown here is derived from an EMBL/GenBank/DDBJ whole genome shotgun (WGS) entry which is preliminary data.</text>
</comment>
<name>A0A8S4QU62_9NEOP</name>
<evidence type="ECO:0000313" key="1">
    <source>
        <dbReference type="EMBL" id="CAH2216377.1"/>
    </source>
</evidence>
<protein>
    <submittedName>
        <fullName evidence="1">Jg3182 protein</fullName>
    </submittedName>
</protein>
<evidence type="ECO:0000313" key="2">
    <source>
        <dbReference type="Proteomes" id="UP000838756"/>
    </source>
</evidence>
<reference evidence="1" key="1">
    <citation type="submission" date="2022-03" db="EMBL/GenBank/DDBJ databases">
        <authorList>
            <person name="Lindestad O."/>
        </authorList>
    </citation>
    <scope>NUCLEOTIDE SEQUENCE</scope>
</reference>
<organism evidence="1 2">
    <name type="scientific">Pararge aegeria aegeria</name>
    <dbReference type="NCBI Taxonomy" id="348720"/>
    <lineage>
        <taxon>Eukaryota</taxon>
        <taxon>Metazoa</taxon>
        <taxon>Ecdysozoa</taxon>
        <taxon>Arthropoda</taxon>
        <taxon>Hexapoda</taxon>
        <taxon>Insecta</taxon>
        <taxon>Pterygota</taxon>
        <taxon>Neoptera</taxon>
        <taxon>Endopterygota</taxon>
        <taxon>Lepidoptera</taxon>
        <taxon>Glossata</taxon>
        <taxon>Ditrysia</taxon>
        <taxon>Papilionoidea</taxon>
        <taxon>Nymphalidae</taxon>
        <taxon>Satyrinae</taxon>
        <taxon>Satyrini</taxon>
        <taxon>Parargina</taxon>
        <taxon>Pararge</taxon>
    </lineage>
</organism>
<dbReference type="AlphaFoldDB" id="A0A8S4QU62"/>
<dbReference type="Proteomes" id="UP000838756">
    <property type="component" value="Unassembled WGS sequence"/>
</dbReference>
<gene>
    <name evidence="1" type="primary">jg3182</name>
    <name evidence="1" type="ORF">PAEG_LOCUS4426</name>
</gene>
<keyword evidence="2" id="KW-1185">Reference proteome</keyword>
<accession>A0A8S4QU62</accession>